<evidence type="ECO:0000313" key="2">
    <source>
        <dbReference type="EMBL" id="KAJ8049922.1"/>
    </source>
</evidence>
<keyword evidence="3" id="KW-1185">Reference proteome</keyword>
<name>A0A9Q1CQ64_HOLLE</name>
<dbReference type="Proteomes" id="UP001152320">
    <property type="component" value="Chromosome 1"/>
</dbReference>
<dbReference type="PANTHER" id="PTHR40552">
    <property type="entry name" value="AT05186P-RELATED"/>
    <property type="match status" value="1"/>
</dbReference>
<protein>
    <submittedName>
        <fullName evidence="2">Uncharacterized protein</fullName>
    </submittedName>
</protein>
<comment type="caution">
    <text evidence="2">The sequence shown here is derived from an EMBL/GenBank/DDBJ whole genome shotgun (WGS) entry which is preliminary data.</text>
</comment>
<dbReference type="PANTHER" id="PTHR40552:SF6">
    <property type="entry name" value="FI09606P-RELATED"/>
    <property type="match status" value="1"/>
</dbReference>
<evidence type="ECO:0000313" key="3">
    <source>
        <dbReference type="Proteomes" id="UP001152320"/>
    </source>
</evidence>
<dbReference type="EMBL" id="JAIZAY010000001">
    <property type="protein sequence ID" value="KAJ8049922.1"/>
    <property type="molecule type" value="Genomic_DNA"/>
</dbReference>
<gene>
    <name evidence="2" type="ORF">HOLleu_02888</name>
</gene>
<proteinExistence type="predicted"/>
<accession>A0A9Q1CQ64</accession>
<feature type="compositionally biased region" description="Basic and acidic residues" evidence="1">
    <location>
        <begin position="333"/>
        <end position="347"/>
    </location>
</feature>
<feature type="region of interest" description="Disordered" evidence="1">
    <location>
        <begin position="326"/>
        <end position="370"/>
    </location>
</feature>
<reference evidence="2" key="1">
    <citation type="submission" date="2021-10" db="EMBL/GenBank/DDBJ databases">
        <title>Tropical sea cucumber genome reveals ecological adaptation and Cuvierian tubules defense mechanism.</title>
        <authorList>
            <person name="Chen T."/>
        </authorList>
    </citation>
    <scope>NUCLEOTIDE SEQUENCE</scope>
    <source>
        <strain evidence="2">Nanhai2018</strain>
        <tissue evidence="2">Muscle</tissue>
    </source>
</reference>
<sequence length="370" mass="39827">MGDFHQASPEVFSHAAAGAQCTIISVMAVIATSIKPPLQWTSEDVNAIVRQGDSVHVELLHAKDWPSKRLDAKLDVDEIPDIMTCRLGNKVLNANIGVLLDTFYCFASELSHTLQSAVAQKQGYNFLLRMHGRCTAILYQQTSPMYSIFDPHARNSSGESDGEGAASIFHFASMTDMLCYLNKQNAGKGQEQVDITPIDVAALSKIPSQFPECTPAISKVQTGPFGPGTSIDDVDGDHLTPDESCVANGYVRSSSTTERPSRSLDGFPYKIATAPVLIFPSSSSNERHVKPNEVNVEMANASPPPDVAASYSSDESLNQTPIVIGVCGSSSPPHREEYEDANSKEPVDVASGSVRHFPSHETSFHSTGGE</sequence>
<dbReference type="AlphaFoldDB" id="A0A9Q1CQ64"/>
<organism evidence="2 3">
    <name type="scientific">Holothuria leucospilota</name>
    <name type="common">Black long sea cucumber</name>
    <name type="synonym">Mertensiothuria leucospilota</name>
    <dbReference type="NCBI Taxonomy" id="206669"/>
    <lineage>
        <taxon>Eukaryota</taxon>
        <taxon>Metazoa</taxon>
        <taxon>Echinodermata</taxon>
        <taxon>Eleutherozoa</taxon>
        <taxon>Echinozoa</taxon>
        <taxon>Holothuroidea</taxon>
        <taxon>Aspidochirotacea</taxon>
        <taxon>Aspidochirotida</taxon>
        <taxon>Holothuriidae</taxon>
        <taxon>Holothuria</taxon>
    </lineage>
</organism>
<dbReference type="Gene3D" id="3.90.70.120">
    <property type="match status" value="1"/>
</dbReference>
<evidence type="ECO:0000256" key="1">
    <source>
        <dbReference type="SAM" id="MobiDB-lite"/>
    </source>
</evidence>